<protein>
    <recommendedName>
        <fullName evidence="3">Fimbrial protein</fullName>
    </recommendedName>
</protein>
<evidence type="ECO:0000313" key="1">
    <source>
        <dbReference type="EMBL" id="QQO62078.1"/>
    </source>
</evidence>
<reference evidence="2" key="1">
    <citation type="submission" date="2021-01" db="EMBL/GenBank/DDBJ databases">
        <title>Providencia vermicola LLDRA6, a soil-borne Mn(II)-oxidizing bacterium, exploits a strategy of superoxide production coupled to hydrogen peroxide consumption to generate Mn oxides, as revealed by transcriptional up-regulation of genes for phenylacetic acid catabolism.</title>
        <authorList>
            <person name="Chen S."/>
            <person name="Ding Z."/>
            <person name="Chen J."/>
            <person name="Luo J."/>
            <person name="Ruan X."/>
            <person name="Li Z."/>
            <person name="Liao F."/>
            <person name="He J."/>
            <person name="Li D."/>
        </authorList>
    </citation>
    <scope>NUCLEOTIDE SEQUENCE [LARGE SCALE GENOMIC DNA]</scope>
    <source>
        <strain evidence="2">LLDRA6</strain>
    </source>
</reference>
<name>A0ABX7ADQ8_9GAMM</name>
<organism evidence="1 2">
    <name type="scientific">Providencia manganoxydans</name>
    <dbReference type="NCBI Taxonomy" id="2923283"/>
    <lineage>
        <taxon>Bacteria</taxon>
        <taxon>Pseudomonadati</taxon>
        <taxon>Pseudomonadota</taxon>
        <taxon>Gammaproteobacteria</taxon>
        <taxon>Enterobacterales</taxon>
        <taxon>Morganellaceae</taxon>
        <taxon>Providencia</taxon>
    </lineage>
</organism>
<dbReference type="Proteomes" id="UP000596157">
    <property type="component" value="Chromosome"/>
</dbReference>
<dbReference type="EMBL" id="CP067099">
    <property type="protein sequence ID" value="QQO62078.1"/>
    <property type="molecule type" value="Genomic_DNA"/>
</dbReference>
<dbReference type="RefSeq" id="WP_319067293.1">
    <property type="nucleotide sequence ID" value="NZ_CP067099.1"/>
</dbReference>
<proteinExistence type="predicted"/>
<accession>A0ABX7ADQ8</accession>
<evidence type="ECO:0000313" key="2">
    <source>
        <dbReference type="Proteomes" id="UP000596157"/>
    </source>
</evidence>
<sequence length="354" mass="37768">MAISRVKYLLALKRIIIGFTLFSSFSFAETIDVGSVVREGFITPELSISDITTYATVNGNNCAQSMGYGGCNRFLTSLELEGSKYIGSPSQYYGVPLINVESPSSPTTLYLVIVSGSISLNIDGNNQNKVITANKPPSDTFNKYYSNSIFSGVSSTQKASGLKYRIYNSGSAYVKPGLYSISSDNSLTFKSFANAFHPGGAASGWSTIKSTRIIPSFLVRPACTINTPAVVEWKNAAIKPVQGTTYGTKSTTLNYSCETGLNAISVFSKVSSGITDINKKKLFLNNVQTGPYITGSLKNTPPGCSGGDFLFDGETPFVGSNTGSLIMQWDLCSDGRPEAGKAYSGAIDVFILAK</sequence>
<evidence type="ECO:0008006" key="3">
    <source>
        <dbReference type="Google" id="ProtNLM"/>
    </source>
</evidence>
<gene>
    <name evidence="1" type="ORF">JI723_17900</name>
</gene>
<keyword evidence="2" id="KW-1185">Reference proteome</keyword>
<dbReference type="GeneID" id="92280632"/>